<dbReference type="Gene3D" id="2.60.40.680">
    <property type="match status" value="1"/>
</dbReference>
<protein>
    <recommendedName>
        <fullName evidence="2">Cohesin domain-containing protein</fullName>
    </recommendedName>
</protein>
<dbReference type="EMBL" id="BARS01050282">
    <property type="protein sequence ID" value="GAG46984.1"/>
    <property type="molecule type" value="Genomic_DNA"/>
</dbReference>
<accession>X0XUN7</accession>
<dbReference type="CDD" id="cd08547">
    <property type="entry name" value="Type_II_cohesin"/>
    <property type="match status" value="1"/>
</dbReference>
<dbReference type="Gene3D" id="1.10.1330.10">
    <property type="entry name" value="Dockerin domain"/>
    <property type="match status" value="1"/>
</dbReference>
<name>X0XUN7_9ZZZZ</name>
<proteinExistence type="predicted"/>
<sequence length="214" mass="23150">MDLVADGPTNYTYMVRAVDGNVLHEVYTDLNMALASDNLRVGDFTSDDYVNISDFGLFGENYLRESTHSEWDPLFDLEADNIVNISDFGIFGENYLTGTPPAGKLAEALNAGVNVDASMVLNGARSDAAGSGADYVVEISLQSITELRGFDFTLQYDPEKVEFRSADGLGNKLSIIRSDKPGELLVAKAFTEDEVFDGTIRLSFNSTGTAGNSV</sequence>
<dbReference type="SUPFAM" id="SSF63446">
    <property type="entry name" value="Type I dockerin domain"/>
    <property type="match status" value="1"/>
</dbReference>
<feature type="non-terminal residue" evidence="1">
    <location>
        <position position="214"/>
    </location>
</feature>
<comment type="caution">
    <text evidence="1">The sequence shown here is derived from an EMBL/GenBank/DDBJ whole genome shotgun (WGS) entry which is preliminary data.</text>
</comment>
<dbReference type="GO" id="GO:0000272">
    <property type="term" value="P:polysaccharide catabolic process"/>
    <property type="evidence" value="ECO:0007669"/>
    <property type="project" value="InterPro"/>
</dbReference>
<dbReference type="InterPro" id="IPR036439">
    <property type="entry name" value="Dockerin_dom_sf"/>
</dbReference>
<evidence type="ECO:0008006" key="2">
    <source>
        <dbReference type="Google" id="ProtNLM"/>
    </source>
</evidence>
<dbReference type="GO" id="GO:0030246">
    <property type="term" value="F:carbohydrate binding"/>
    <property type="evidence" value="ECO:0007669"/>
    <property type="project" value="InterPro"/>
</dbReference>
<gene>
    <name evidence="1" type="ORF">S01H1_75092</name>
</gene>
<dbReference type="InterPro" id="IPR008965">
    <property type="entry name" value="CBM2/CBM3_carb-bd_dom_sf"/>
</dbReference>
<dbReference type="SUPFAM" id="SSF49384">
    <property type="entry name" value="Carbohydrate-binding domain"/>
    <property type="match status" value="1"/>
</dbReference>
<dbReference type="AlphaFoldDB" id="X0XUN7"/>
<organism evidence="1">
    <name type="scientific">marine sediment metagenome</name>
    <dbReference type="NCBI Taxonomy" id="412755"/>
    <lineage>
        <taxon>unclassified sequences</taxon>
        <taxon>metagenomes</taxon>
        <taxon>ecological metagenomes</taxon>
    </lineage>
</organism>
<evidence type="ECO:0000313" key="1">
    <source>
        <dbReference type="EMBL" id="GAG46984.1"/>
    </source>
</evidence>
<reference evidence="1" key="1">
    <citation type="journal article" date="2014" name="Front. Microbiol.">
        <title>High frequency of phylogenetically diverse reductive dehalogenase-homologous genes in deep subseafloor sedimentary metagenomes.</title>
        <authorList>
            <person name="Kawai M."/>
            <person name="Futagami T."/>
            <person name="Toyoda A."/>
            <person name="Takaki Y."/>
            <person name="Nishi S."/>
            <person name="Hori S."/>
            <person name="Arai W."/>
            <person name="Tsubouchi T."/>
            <person name="Morono Y."/>
            <person name="Uchiyama I."/>
            <person name="Ito T."/>
            <person name="Fujiyama A."/>
            <person name="Inagaki F."/>
            <person name="Takami H."/>
        </authorList>
    </citation>
    <scope>NUCLEOTIDE SEQUENCE</scope>
    <source>
        <strain evidence="1">Expedition CK06-06</strain>
    </source>
</reference>